<keyword evidence="2" id="KW-1185">Reference proteome</keyword>
<gene>
    <name evidence="1" type="ORF">ACFPP6_34935</name>
</gene>
<dbReference type="Proteomes" id="UP001596222">
    <property type="component" value="Unassembled WGS sequence"/>
</dbReference>
<accession>A0ABW0AAZ3</accession>
<comment type="caution">
    <text evidence="1">The sequence shown here is derived from an EMBL/GenBank/DDBJ whole genome shotgun (WGS) entry which is preliminary data.</text>
</comment>
<sequence length="29" mass="3115">IYDPVANITAACNYAADKYGSMDNVNSAY</sequence>
<reference evidence="2" key="1">
    <citation type="journal article" date="2019" name="Int. J. Syst. Evol. Microbiol.">
        <title>The Global Catalogue of Microorganisms (GCM) 10K type strain sequencing project: providing services to taxonomists for standard genome sequencing and annotation.</title>
        <authorList>
            <consortium name="The Broad Institute Genomics Platform"/>
            <consortium name="The Broad Institute Genome Sequencing Center for Infectious Disease"/>
            <person name="Wu L."/>
            <person name="Ma J."/>
        </authorList>
    </citation>
    <scope>NUCLEOTIDE SEQUENCE [LARGE SCALE GENOMIC DNA]</scope>
    <source>
        <strain evidence="2">CGMCC 4.1641</strain>
    </source>
</reference>
<name>A0ABW0AAZ3_9ACTN</name>
<evidence type="ECO:0000313" key="1">
    <source>
        <dbReference type="EMBL" id="MFC5149859.1"/>
    </source>
</evidence>
<organism evidence="1 2">
    <name type="scientific">Streptomyces aureoversilis</name>
    <dbReference type="NCBI Taxonomy" id="67277"/>
    <lineage>
        <taxon>Bacteria</taxon>
        <taxon>Bacillati</taxon>
        <taxon>Actinomycetota</taxon>
        <taxon>Actinomycetes</taxon>
        <taxon>Kitasatosporales</taxon>
        <taxon>Streptomycetaceae</taxon>
        <taxon>Streptomyces</taxon>
    </lineage>
</organism>
<protein>
    <submittedName>
        <fullName evidence="1">Lytic transglycosylase</fullName>
    </submittedName>
</protein>
<evidence type="ECO:0000313" key="2">
    <source>
        <dbReference type="Proteomes" id="UP001596222"/>
    </source>
</evidence>
<feature type="non-terminal residue" evidence="1">
    <location>
        <position position="1"/>
    </location>
</feature>
<proteinExistence type="predicted"/>
<dbReference type="EMBL" id="JBHSKJ010000034">
    <property type="protein sequence ID" value="MFC5149859.1"/>
    <property type="molecule type" value="Genomic_DNA"/>
</dbReference>